<dbReference type="KEGG" id="vdi:Vdis_0927"/>
<dbReference type="SUPFAM" id="SSF55154">
    <property type="entry name" value="CYTH-like phosphatases"/>
    <property type="match status" value="1"/>
</dbReference>
<dbReference type="InterPro" id="IPR008173">
    <property type="entry name" value="Adenylyl_cyclase_CyaB"/>
</dbReference>
<dbReference type="InterPro" id="IPR033469">
    <property type="entry name" value="CYTH-like_dom_sf"/>
</dbReference>
<dbReference type="AlphaFoldDB" id="E1QPM1"/>
<reference evidence="2 3" key="1">
    <citation type="journal article" date="2010" name="Stand. Genomic Sci.">
        <title>Complete genome sequence of Vulcanisaeta distributa type strain (IC-017).</title>
        <authorList>
            <person name="Mavromatis K."/>
            <person name="Sikorski J."/>
            <person name="Pabst E."/>
            <person name="Teshima H."/>
            <person name="Lapidus A."/>
            <person name="Lucas S."/>
            <person name="Nolan M."/>
            <person name="Glavina Del Rio T."/>
            <person name="Cheng J.F."/>
            <person name="Bruce D."/>
            <person name="Goodwin L."/>
            <person name="Pitluck S."/>
            <person name="Liolios K."/>
            <person name="Ivanova N."/>
            <person name="Mikhailova N."/>
            <person name="Pati A."/>
            <person name="Chen A."/>
            <person name="Palaniappan K."/>
            <person name="Land M."/>
            <person name="Hauser L."/>
            <person name="Chang Y.J."/>
            <person name="Jeffries C.D."/>
            <person name="Rohde M."/>
            <person name="Spring S."/>
            <person name="Goker M."/>
            <person name="Wirth R."/>
            <person name="Woyke T."/>
            <person name="Bristow J."/>
            <person name="Eisen J.A."/>
            <person name="Markowitz V."/>
            <person name="Hugenholtz P."/>
            <person name="Klenk H.P."/>
            <person name="Kyrpides N.C."/>
        </authorList>
    </citation>
    <scope>NUCLEOTIDE SEQUENCE [LARGE SCALE GENOMIC DNA]</scope>
    <source>
        <strain evidence="3">DSM 14429 / JCM 11212 / NBRC 100878 / IC-017</strain>
    </source>
</reference>
<accession>E1QPM1</accession>
<dbReference type="PROSITE" id="PS51707">
    <property type="entry name" value="CYTH"/>
    <property type="match status" value="1"/>
</dbReference>
<dbReference type="Gene3D" id="2.40.320.10">
    <property type="entry name" value="Hypothetical Protein Pfu-838710-001"/>
    <property type="match status" value="1"/>
</dbReference>
<feature type="domain" description="CYTH" evidence="1">
    <location>
        <begin position="1"/>
        <end position="176"/>
    </location>
</feature>
<dbReference type="NCBIfam" id="TIGR00318">
    <property type="entry name" value="cyaB"/>
    <property type="match status" value="1"/>
</dbReference>
<dbReference type="eggNOG" id="arCOG01723">
    <property type="taxonomic scope" value="Archaea"/>
</dbReference>
<organism evidence="2 3">
    <name type="scientific">Vulcanisaeta distributa (strain DSM 14429 / JCM 11212 / NBRC 100878 / IC-017)</name>
    <dbReference type="NCBI Taxonomy" id="572478"/>
    <lineage>
        <taxon>Archaea</taxon>
        <taxon>Thermoproteota</taxon>
        <taxon>Thermoprotei</taxon>
        <taxon>Thermoproteales</taxon>
        <taxon>Thermoproteaceae</taxon>
        <taxon>Vulcanisaeta</taxon>
    </lineage>
</organism>
<dbReference type="PANTHER" id="PTHR21028">
    <property type="entry name" value="SI:CH211-156B7.4"/>
    <property type="match status" value="1"/>
</dbReference>
<evidence type="ECO:0000313" key="2">
    <source>
        <dbReference type="EMBL" id="ADN50317.1"/>
    </source>
</evidence>
<dbReference type="GeneID" id="9751856"/>
<dbReference type="CDD" id="cd07890">
    <property type="entry name" value="CYTH-like_AC_IV-like"/>
    <property type="match status" value="1"/>
</dbReference>
<dbReference type="RefSeq" id="WP_013336042.1">
    <property type="nucleotide sequence ID" value="NC_014537.1"/>
</dbReference>
<evidence type="ECO:0000313" key="3">
    <source>
        <dbReference type="Proteomes" id="UP000006681"/>
    </source>
</evidence>
<proteinExistence type="predicted"/>
<dbReference type="Proteomes" id="UP000006681">
    <property type="component" value="Chromosome"/>
</dbReference>
<gene>
    <name evidence="2" type="ordered locus">Vdis_0927</name>
</gene>
<dbReference type="InterPro" id="IPR023577">
    <property type="entry name" value="CYTH_domain"/>
</dbReference>
<dbReference type="EMBL" id="CP002100">
    <property type="protein sequence ID" value="ADN50317.1"/>
    <property type="molecule type" value="Genomic_DNA"/>
</dbReference>
<reference evidence="3" key="2">
    <citation type="journal article" date="2010" name="Stand. Genomic Sci.">
        <title>Complete genome sequence of Vulcanisaeta distributa type strain (IC-017T).</title>
        <authorList>
            <person name="Mavromatis K."/>
            <person name="Sikorski J."/>
            <person name="Pabst E."/>
            <person name="Teshima H."/>
            <person name="Lapidus A."/>
            <person name="Lucas S."/>
            <person name="Nolan M."/>
            <person name="Glavina Del Rio T."/>
            <person name="Cheng J."/>
            <person name="Bruce D."/>
            <person name="Goodwin L."/>
            <person name="Pitluck S."/>
            <person name="Liolios K."/>
            <person name="Ivanova N."/>
            <person name="Mikhailova N."/>
            <person name="Pati A."/>
            <person name="Chen A."/>
            <person name="Palaniappan K."/>
            <person name="Land M."/>
            <person name="Hauser L."/>
            <person name="Chang Y."/>
            <person name="Jeffries C."/>
            <person name="Rohde M."/>
            <person name="Spring S."/>
            <person name="Goker M."/>
            <person name="Wirth R."/>
            <person name="Woyke T."/>
            <person name="Bristow J."/>
            <person name="Eisen J."/>
            <person name="Markowitz V."/>
            <person name="Hugenholtz P."/>
            <person name="Klenk H."/>
            <person name="Kyrpides N."/>
        </authorList>
    </citation>
    <scope>NUCLEOTIDE SEQUENCE [LARGE SCALE GENOMIC DNA]</scope>
    <source>
        <strain evidence="3">DSM 14429 / JCM 11212 / NBRC 100878 / IC-017</strain>
    </source>
</reference>
<name>E1QPM1_VULDI</name>
<protein>
    <submittedName>
        <fullName evidence="2">Adenylyl cyclase CyaB</fullName>
    </submittedName>
</protein>
<dbReference type="OrthoDB" id="46040at2157"/>
<dbReference type="STRING" id="572478.Vdis_0927"/>
<evidence type="ECO:0000259" key="1">
    <source>
        <dbReference type="PROSITE" id="PS51707"/>
    </source>
</evidence>
<dbReference type="PANTHER" id="PTHR21028:SF2">
    <property type="entry name" value="CYTH DOMAIN-CONTAINING PROTEIN"/>
    <property type="match status" value="1"/>
</dbReference>
<dbReference type="SMART" id="SM01118">
    <property type="entry name" value="CYTH"/>
    <property type="match status" value="1"/>
</dbReference>
<keyword evidence="3" id="KW-1185">Reference proteome</keyword>
<dbReference type="Pfam" id="PF01928">
    <property type="entry name" value="CYTH"/>
    <property type="match status" value="1"/>
</dbReference>
<sequence>MFEVEVKYRIPSHDVIKDKLKSLNARFLEHTEETDIYFNSPIRDFAKTDEALRVRVYGDGTVVLTYKGPRIGSVGKTREELSVTVNDLDNLLEILRRLEFKEVARVVKRRDIYNYENFTIYIDTVEGLGSFVEVETMVNDKELINKATEEVLQLGDRLGLKRDWIERKTYLELVLEKQSANKP</sequence>
<dbReference type="HOGENOM" id="CLU_105244_2_0_2"/>